<evidence type="ECO:0000259" key="6">
    <source>
        <dbReference type="PROSITE" id="PS50888"/>
    </source>
</evidence>
<proteinExistence type="predicted"/>
<dbReference type="Proteomes" id="UP000323000">
    <property type="component" value="Chromosome 8"/>
</dbReference>
<organism evidence="7 8">
    <name type="scientific">Acer yangbiense</name>
    <dbReference type="NCBI Taxonomy" id="1000413"/>
    <lineage>
        <taxon>Eukaryota</taxon>
        <taxon>Viridiplantae</taxon>
        <taxon>Streptophyta</taxon>
        <taxon>Embryophyta</taxon>
        <taxon>Tracheophyta</taxon>
        <taxon>Spermatophyta</taxon>
        <taxon>Magnoliopsida</taxon>
        <taxon>eudicotyledons</taxon>
        <taxon>Gunneridae</taxon>
        <taxon>Pentapetalae</taxon>
        <taxon>rosids</taxon>
        <taxon>malvids</taxon>
        <taxon>Sapindales</taxon>
        <taxon>Sapindaceae</taxon>
        <taxon>Hippocastanoideae</taxon>
        <taxon>Acereae</taxon>
        <taxon>Acer</taxon>
    </lineage>
</organism>
<comment type="caution">
    <text evidence="7">The sequence shown here is derived from an EMBL/GenBank/DDBJ whole genome shotgun (WGS) entry which is preliminary data.</text>
</comment>
<dbReference type="AlphaFoldDB" id="A0A5C7HGZ0"/>
<evidence type="ECO:0000313" key="7">
    <source>
        <dbReference type="EMBL" id="TXG56310.1"/>
    </source>
</evidence>
<dbReference type="GO" id="GO:0000977">
    <property type="term" value="F:RNA polymerase II transcription regulatory region sequence-specific DNA binding"/>
    <property type="evidence" value="ECO:0007669"/>
    <property type="project" value="TreeGrafter"/>
</dbReference>
<dbReference type="OrthoDB" id="1870484at2759"/>
<dbReference type="EMBL" id="VAHF01000008">
    <property type="protein sequence ID" value="TXG56310.1"/>
    <property type="molecule type" value="Genomic_DNA"/>
</dbReference>
<comment type="subcellular location">
    <subcellularLocation>
        <location evidence="1">Nucleus</location>
    </subcellularLocation>
</comment>
<evidence type="ECO:0000256" key="4">
    <source>
        <dbReference type="ARBA" id="ARBA00023242"/>
    </source>
</evidence>
<gene>
    <name evidence="7" type="ORF">EZV62_017623</name>
</gene>
<feature type="compositionally biased region" description="Low complexity" evidence="5">
    <location>
        <begin position="6"/>
        <end position="27"/>
    </location>
</feature>
<name>A0A5C7HGZ0_9ROSI</name>
<dbReference type="GO" id="GO:0046983">
    <property type="term" value="F:protein dimerization activity"/>
    <property type="evidence" value="ECO:0007669"/>
    <property type="project" value="InterPro"/>
</dbReference>
<dbReference type="InterPro" id="IPR011598">
    <property type="entry name" value="bHLH_dom"/>
</dbReference>
<protein>
    <recommendedName>
        <fullName evidence="6">BHLH domain-containing protein</fullName>
    </recommendedName>
</protein>
<keyword evidence="2" id="KW-0805">Transcription regulation</keyword>
<evidence type="ECO:0000256" key="2">
    <source>
        <dbReference type="ARBA" id="ARBA00023015"/>
    </source>
</evidence>
<keyword evidence="8" id="KW-1185">Reference proteome</keyword>
<dbReference type="PANTHER" id="PTHR13935:SF118">
    <property type="entry name" value="BHLH DOMAIN-CONTAINING PROTEIN"/>
    <property type="match status" value="1"/>
</dbReference>
<reference evidence="8" key="1">
    <citation type="journal article" date="2019" name="Gigascience">
        <title>De novo genome assembly of the endangered Acer yangbiense, a plant species with extremely small populations endemic to Yunnan Province, China.</title>
        <authorList>
            <person name="Yang J."/>
            <person name="Wariss H.M."/>
            <person name="Tao L."/>
            <person name="Zhang R."/>
            <person name="Yun Q."/>
            <person name="Hollingsworth P."/>
            <person name="Dao Z."/>
            <person name="Luo G."/>
            <person name="Guo H."/>
            <person name="Ma Y."/>
            <person name="Sun W."/>
        </authorList>
    </citation>
    <scope>NUCLEOTIDE SEQUENCE [LARGE SCALE GENOMIC DNA]</scope>
    <source>
        <strain evidence="8">cv. Malutang</strain>
    </source>
</reference>
<feature type="region of interest" description="Disordered" evidence="5">
    <location>
        <begin position="1"/>
        <end position="27"/>
    </location>
</feature>
<evidence type="ECO:0000256" key="3">
    <source>
        <dbReference type="ARBA" id="ARBA00023163"/>
    </source>
</evidence>
<evidence type="ECO:0000256" key="1">
    <source>
        <dbReference type="ARBA" id="ARBA00004123"/>
    </source>
</evidence>
<dbReference type="Gene3D" id="4.10.280.10">
    <property type="entry name" value="Helix-loop-helix DNA-binding domain"/>
    <property type="match status" value="1"/>
</dbReference>
<dbReference type="InterPro" id="IPR036638">
    <property type="entry name" value="HLH_DNA-bd_sf"/>
</dbReference>
<dbReference type="SMART" id="SM00353">
    <property type="entry name" value="HLH"/>
    <property type="match status" value="1"/>
</dbReference>
<sequence>MDNQKRQQQNLKQQQQQIRSNSSSRINRNLLERNRRIQMNTLLSKLFSLVPQRQQCSVCESVDQATSYITKIEEKIKKLRERKEVILKGDHDDHNEKFEPVVINVKSSESTLEVSIISGLKKFFFLHQVISVLVEEGAEVVNITYHNAGGRVFHTIYSKPIYTRIGIETSRVHERLKELIS</sequence>
<dbReference type="GO" id="GO:0000981">
    <property type="term" value="F:DNA-binding transcription factor activity, RNA polymerase II-specific"/>
    <property type="evidence" value="ECO:0007669"/>
    <property type="project" value="TreeGrafter"/>
</dbReference>
<accession>A0A5C7HGZ0</accession>
<keyword evidence="4" id="KW-0539">Nucleus</keyword>
<dbReference type="GO" id="GO:0090575">
    <property type="term" value="C:RNA polymerase II transcription regulator complex"/>
    <property type="evidence" value="ECO:0007669"/>
    <property type="project" value="TreeGrafter"/>
</dbReference>
<keyword evidence="3" id="KW-0804">Transcription</keyword>
<evidence type="ECO:0000256" key="5">
    <source>
        <dbReference type="SAM" id="MobiDB-lite"/>
    </source>
</evidence>
<dbReference type="SUPFAM" id="SSF47459">
    <property type="entry name" value="HLH, helix-loop-helix DNA-binding domain"/>
    <property type="match status" value="1"/>
</dbReference>
<dbReference type="Pfam" id="PF00010">
    <property type="entry name" value="HLH"/>
    <property type="match status" value="1"/>
</dbReference>
<evidence type="ECO:0000313" key="8">
    <source>
        <dbReference type="Proteomes" id="UP000323000"/>
    </source>
</evidence>
<dbReference type="PANTHER" id="PTHR13935">
    <property type="entry name" value="ACHAETE-SCUTE TRANSCRIPTION FACTOR-RELATED"/>
    <property type="match status" value="1"/>
</dbReference>
<feature type="domain" description="BHLH" evidence="6">
    <location>
        <begin position="23"/>
        <end position="72"/>
    </location>
</feature>
<dbReference type="PROSITE" id="PS50888">
    <property type="entry name" value="BHLH"/>
    <property type="match status" value="1"/>
</dbReference>
<dbReference type="InterPro" id="IPR015660">
    <property type="entry name" value="MASH1/Ascl1a-like"/>
</dbReference>